<evidence type="ECO:0000256" key="1">
    <source>
        <dbReference type="SAM" id="Phobius"/>
    </source>
</evidence>
<evidence type="ECO:0000313" key="2">
    <source>
        <dbReference type="EMBL" id="RIA88982.1"/>
    </source>
</evidence>
<accession>A0A397STD4</accession>
<feature type="transmembrane region" description="Helical" evidence="1">
    <location>
        <begin position="46"/>
        <end position="64"/>
    </location>
</feature>
<dbReference type="Proteomes" id="UP000265703">
    <property type="component" value="Unassembled WGS sequence"/>
</dbReference>
<name>A0A397STD4_9GLOM</name>
<feature type="transmembrane region" description="Helical" evidence="1">
    <location>
        <begin position="15"/>
        <end position="34"/>
    </location>
</feature>
<dbReference type="EMBL" id="QKYT01000237">
    <property type="protein sequence ID" value="RIA88982.1"/>
    <property type="molecule type" value="Genomic_DNA"/>
</dbReference>
<comment type="caution">
    <text evidence="2">The sequence shown here is derived from an EMBL/GenBank/DDBJ whole genome shotgun (WGS) entry which is preliminary data.</text>
</comment>
<organism evidence="2 3">
    <name type="scientific">Glomus cerebriforme</name>
    <dbReference type="NCBI Taxonomy" id="658196"/>
    <lineage>
        <taxon>Eukaryota</taxon>
        <taxon>Fungi</taxon>
        <taxon>Fungi incertae sedis</taxon>
        <taxon>Mucoromycota</taxon>
        <taxon>Glomeromycotina</taxon>
        <taxon>Glomeromycetes</taxon>
        <taxon>Glomerales</taxon>
        <taxon>Glomeraceae</taxon>
        <taxon>Glomus</taxon>
    </lineage>
</organism>
<gene>
    <name evidence="2" type="ORF">C1645_773528</name>
</gene>
<keyword evidence="3" id="KW-1185">Reference proteome</keyword>
<evidence type="ECO:0000313" key="3">
    <source>
        <dbReference type="Proteomes" id="UP000265703"/>
    </source>
</evidence>
<sequence length="72" mass="8646">MNIVRLCLIFKNSLIITKLVFFNVCVVYICDVFIRKNKLQNSHGKLYIFFISINFDYVIVEIFSKFNVFVHY</sequence>
<proteinExistence type="predicted"/>
<reference evidence="2 3" key="1">
    <citation type="submission" date="2018-06" db="EMBL/GenBank/DDBJ databases">
        <title>Comparative genomics reveals the genomic features of Rhizophagus irregularis, R. cerebriforme, R. diaphanum and Gigaspora rosea, and their symbiotic lifestyle signature.</title>
        <authorList>
            <person name="Morin E."/>
            <person name="San Clemente H."/>
            <person name="Chen E.C.H."/>
            <person name="De La Providencia I."/>
            <person name="Hainaut M."/>
            <person name="Kuo A."/>
            <person name="Kohler A."/>
            <person name="Murat C."/>
            <person name="Tang N."/>
            <person name="Roy S."/>
            <person name="Loubradou J."/>
            <person name="Henrissat B."/>
            <person name="Grigoriev I.V."/>
            <person name="Corradi N."/>
            <person name="Roux C."/>
            <person name="Martin F.M."/>
        </authorList>
    </citation>
    <scope>NUCLEOTIDE SEQUENCE [LARGE SCALE GENOMIC DNA]</scope>
    <source>
        <strain evidence="2 3">DAOM 227022</strain>
    </source>
</reference>
<protein>
    <submittedName>
        <fullName evidence="2">Uncharacterized protein</fullName>
    </submittedName>
</protein>
<keyword evidence="1" id="KW-1133">Transmembrane helix</keyword>
<keyword evidence="1" id="KW-0812">Transmembrane</keyword>
<keyword evidence="1" id="KW-0472">Membrane</keyword>
<dbReference type="AlphaFoldDB" id="A0A397STD4"/>